<comment type="caution">
    <text evidence="2">The sequence shown here is derived from an EMBL/GenBank/DDBJ whole genome shotgun (WGS) entry which is preliminary data.</text>
</comment>
<reference evidence="2" key="1">
    <citation type="journal article" date="2021" name="Nat. Commun.">
        <title>Genetic determinants of endophytism in the Arabidopsis root mycobiome.</title>
        <authorList>
            <person name="Mesny F."/>
            <person name="Miyauchi S."/>
            <person name="Thiergart T."/>
            <person name="Pickel B."/>
            <person name="Atanasova L."/>
            <person name="Karlsson M."/>
            <person name="Huettel B."/>
            <person name="Barry K.W."/>
            <person name="Haridas S."/>
            <person name="Chen C."/>
            <person name="Bauer D."/>
            <person name="Andreopoulos W."/>
            <person name="Pangilinan J."/>
            <person name="LaButti K."/>
            <person name="Riley R."/>
            <person name="Lipzen A."/>
            <person name="Clum A."/>
            <person name="Drula E."/>
            <person name="Henrissat B."/>
            <person name="Kohler A."/>
            <person name="Grigoriev I.V."/>
            <person name="Martin F.M."/>
            <person name="Hacquard S."/>
        </authorList>
    </citation>
    <scope>NUCLEOTIDE SEQUENCE</scope>
    <source>
        <strain evidence="2">MPI-CAGE-AT-0021</strain>
    </source>
</reference>
<feature type="region of interest" description="Disordered" evidence="1">
    <location>
        <begin position="73"/>
        <end position="101"/>
    </location>
</feature>
<evidence type="ECO:0000313" key="2">
    <source>
        <dbReference type="EMBL" id="KAH7110014.1"/>
    </source>
</evidence>
<name>A0A9P9I864_9HYPO</name>
<keyword evidence="3" id="KW-1185">Reference proteome</keyword>
<dbReference type="OrthoDB" id="5106070at2759"/>
<feature type="region of interest" description="Disordered" evidence="1">
    <location>
        <begin position="146"/>
        <end position="166"/>
    </location>
</feature>
<evidence type="ECO:0000256" key="1">
    <source>
        <dbReference type="SAM" id="MobiDB-lite"/>
    </source>
</evidence>
<organism evidence="2 3">
    <name type="scientific">Dactylonectria estremocensis</name>
    <dbReference type="NCBI Taxonomy" id="1079267"/>
    <lineage>
        <taxon>Eukaryota</taxon>
        <taxon>Fungi</taxon>
        <taxon>Dikarya</taxon>
        <taxon>Ascomycota</taxon>
        <taxon>Pezizomycotina</taxon>
        <taxon>Sordariomycetes</taxon>
        <taxon>Hypocreomycetidae</taxon>
        <taxon>Hypocreales</taxon>
        <taxon>Nectriaceae</taxon>
        <taxon>Dactylonectria</taxon>
    </lineage>
</organism>
<protein>
    <submittedName>
        <fullName evidence="2">Uncharacterized protein</fullName>
    </submittedName>
</protein>
<accession>A0A9P9I864</accession>
<evidence type="ECO:0000313" key="3">
    <source>
        <dbReference type="Proteomes" id="UP000717696"/>
    </source>
</evidence>
<dbReference type="Proteomes" id="UP000717696">
    <property type="component" value="Unassembled WGS sequence"/>
</dbReference>
<dbReference type="AlphaFoldDB" id="A0A9P9I864"/>
<gene>
    <name evidence="2" type="ORF">B0J13DRAFT_632202</name>
</gene>
<proteinExistence type="predicted"/>
<sequence>MSVKQLEAVAHFILALCERAKSDGPESIDDDAILEVLTDFSYEAITPEARHGWKDAIVAIANLSKLFNSTATCPTTTAPTTTPAATAPTATTSKITPPSNVSTATASTVVTTTAPTAITSTTTPTSNVSTATASTAVASTTTTATTAPTLIPPNNTPEKKHSRKRKEIAVSKEISENLETWKHSPEKLFHQDSIPLQGSLCDYINKVSNSDILNTLRLRFAKRMLFQKRSLWTRKATNRFFQHLKDRGAAIEKKRFNTWIYEGDTYDLFVQTWGNGSLLATDLAATQ</sequence>
<dbReference type="EMBL" id="JAGMUU010000066">
    <property type="protein sequence ID" value="KAH7110014.1"/>
    <property type="molecule type" value="Genomic_DNA"/>
</dbReference>